<protein>
    <submittedName>
        <fullName evidence="1">Phage tail-like protein</fullName>
    </submittedName>
</protein>
<dbReference type="EMBL" id="JADBEB010000001">
    <property type="protein sequence ID" value="MBE1488572.1"/>
    <property type="molecule type" value="Genomic_DNA"/>
</dbReference>
<accession>A0A927M5U7</accession>
<comment type="caution">
    <text evidence="1">The sequence shown here is derived from an EMBL/GenBank/DDBJ whole genome shotgun (WGS) entry which is preliminary data.</text>
</comment>
<organism evidence="1 2">
    <name type="scientific">Plantactinospora soyae</name>
    <dbReference type="NCBI Taxonomy" id="1544732"/>
    <lineage>
        <taxon>Bacteria</taxon>
        <taxon>Bacillati</taxon>
        <taxon>Actinomycetota</taxon>
        <taxon>Actinomycetes</taxon>
        <taxon>Micromonosporales</taxon>
        <taxon>Micromonosporaceae</taxon>
        <taxon>Plantactinospora</taxon>
    </lineage>
</organism>
<dbReference type="AlphaFoldDB" id="A0A927M5U7"/>
<dbReference type="RefSeq" id="WP_192768205.1">
    <property type="nucleotide sequence ID" value="NZ_JADBEB010000001.1"/>
</dbReference>
<evidence type="ECO:0000313" key="1">
    <source>
        <dbReference type="EMBL" id="MBE1488572.1"/>
    </source>
</evidence>
<gene>
    <name evidence="1" type="ORF">H4W31_004210</name>
</gene>
<dbReference type="PANTHER" id="PTHR38009:SF1">
    <property type="entry name" value="CONSERVED HYPOTHETICAL PHAGE TAIL PROTEIN"/>
    <property type="match status" value="1"/>
</dbReference>
<proteinExistence type="predicted"/>
<dbReference type="InterPro" id="IPR011747">
    <property type="entry name" value="CHP02241"/>
</dbReference>
<dbReference type="InterPro" id="IPR010667">
    <property type="entry name" value="Phage_T4_Gp19"/>
</dbReference>
<dbReference type="PANTHER" id="PTHR38009">
    <property type="entry name" value="CONSERVED HYPOTHETICAL PHAGE TAIL PROTEIN"/>
    <property type="match status" value="1"/>
</dbReference>
<name>A0A927M5U7_9ACTN</name>
<dbReference type="Pfam" id="PF06841">
    <property type="entry name" value="Phage_T4_gp19"/>
    <property type="match status" value="1"/>
</dbReference>
<evidence type="ECO:0000313" key="2">
    <source>
        <dbReference type="Proteomes" id="UP000649753"/>
    </source>
</evidence>
<keyword evidence="2" id="KW-1185">Reference proteome</keyword>
<reference evidence="1" key="1">
    <citation type="submission" date="2020-10" db="EMBL/GenBank/DDBJ databases">
        <title>Sequencing the genomes of 1000 actinobacteria strains.</title>
        <authorList>
            <person name="Klenk H.-P."/>
        </authorList>
    </citation>
    <scope>NUCLEOTIDE SEQUENCE</scope>
    <source>
        <strain evidence="1">DSM 46832</strain>
    </source>
</reference>
<dbReference type="Proteomes" id="UP000649753">
    <property type="component" value="Unassembled WGS sequence"/>
</dbReference>
<dbReference type="GO" id="GO:0005198">
    <property type="term" value="F:structural molecule activity"/>
    <property type="evidence" value="ECO:0007669"/>
    <property type="project" value="InterPro"/>
</dbReference>
<sequence>MPLSDYDSAVGHSFALEVDGVVISPITEVSGLRLGQDVIEYKANTPDGKYVIRKVPGRPEAGELTLTRAQSGGTSFEEWVARVRAERPGRPGKLAAALVVYDADGTPVRRYALFQADPRHLEVGAATGGDTSVLTEKLILTYESVEVE</sequence>